<keyword evidence="1" id="KW-0472">Membrane</keyword>
<evidence type="ECO:0000256" key="1">
    <source>
        <dbReference type="SAM" id="Phobius"/>
    </source>
</evidence>
<gene>
    <name evidence="2" type="ORF">GCM10020369_80380</name>
</gene>
<accession>A0ABP6TCG6</accession>
<dbReference type="EMBL" id="BAAAYN010000075">
    <property type="protein sequence ID" value="GAA3398058.1"/>
    <property type="molecule type" value="Genomic_DNA"/>
</dbReference>
<feature type="transmembrane region" description="Helical" evidence="1">
    <location>
        <begin position="41"/>
        <end position="61"/>
    </location>
</feature>
<protein>
    <submittedName>
        <fullName evidence="2">Uncharacterized protein</fullName>
    </submittedName>
</protein>
<keyword evidence="3" id="KW-1185">Reference proteome</keyword>
<evidence type="ECO:0000313" key="2">
    <source>
        <dbReference type="EMBL" id="GAA3398058.1"/>
    </source>
</evidence>
<organism evidence="2 3">
    <name type="scientific">Cryptosporangium minutisporangium</name>
    <dbReference type="NCBI Taxonomy" id="113569"/>
    <lineage>
        <taxon>Bacteria</taxon>
        <taxon>Bacillati</taxon>
        <taxon>Actinomycetota</taxon>
        <taxon>Actinomycetes</taxon>
        <taxon>Cryptosporangiales</taxon>
        <taxon>Cryptosporangiaceae</taxon>
        <taxon>Cryptosporangium</taxon>
    </lineage>
</organism>
<comment type="caution">
    <text evidence="2">The sequence shown here is derived from an EMBL/GenBank/DDBJ whole genome shotgun (WGS) entry which is preliminary data.</text>
</comment>
<name>A0ABP6TCG6_9ACTN</name>
<sequence>MNELDTRALLGRMAAEPAPPTRTDIDGAIATARRQRQRTRWVVAAAAATVLILTVGLVTILRPEPQDPAPTATPPAVAPTKFDPTRTRLDVGWLPEGMRYRARSITADVESLLAAPSASSAGVNIQLTAKGFVPTAESENVPGVPIGEPVLGPEVNGAPSRWYPGDAQGGGWLHWEWAPGALAVVEVYGRTDARDVATRIARSVRADRERPVALPFTMARPDGTTVVTVGIVENGSGPYTTWLEFARARSDVSMLSVMVLPRRSVTFTPDTVLGARPADEQQTGVWYSIRVELADDVLLEVKDRAASTSASAVDPVRAQVRAVAAGVQLSGDLSDPSTWSKEPLR</sequence>
<reference evidence="3" key="1">
    <citation type="journal article" date="2019" name="Int. J. Syst. Evol. Microbiol.">
        <title>The Global Catalogue of Microorganisms (GCM) 10K type strain sequencing project: providing services to taxonomists for standard genome sequencing and annotation.</title>
        <authorList>
            <consortium name="The Broad Institute Genomics Platform"/>
            <consortium name="The Broad Institute Genome Sequencing Center for Infectious Disease"/>
            <person name="Wu L."/>
            <person name="Ma J."/>
        </authorList>
    </citation>
    <scope>NUCLEOTIDE SEQUENCE [LARGE SCALE GENOMIC DNA]</scope>
    <source>
        <strain evidence="3">JCM 9458</strain>
    </source>
</reference>
<proteinExistence type="predicted"/>
<dbReference type="Proteomes" id="UP001501676">
    <property type="component" value="Unassembled WGS sequence"/>
</dbReference>
<evidence type="ECO:0000313" key="3">
    <source>
        <dbReference type="Proteomes" id="UP001501676"/>
    </source>
</evidence>
<keyword evidence="1" id="KW-0812">Transmembrane</keyword>
<dbReference type="RefSeq" id="WP_345733585.1">
    <property type="nucleotide sequence ID" value="NZ_BAAAYN010000075.1"/>
</dbReference>
<keyword evidence="1" id="KW-1133">Transmembrane helix</keyword>